<dbReference type="PRINTS" id="PR02072">
    <property type="entry name" value="4JOINTEDBOX1"/>
</dbReference>
<feature type="transmembrane region" description="Helical" evidence="1">
    <location>
        <begin position="17"/>
        <end position="36"/>
    </location>
</feature>
<name>A0ABM0M0E7_SACKO</name>
<evidence type="ECO:0000313" key="3">
    <source>
        <dbReference type="RefSeq" id="XP_006813488.1"/>
    </source>
</evidence>
<organism evidence="2 3">
    <name type="scientific">Saccoglossus kowalevskii</name>
    <name type="common">Acorn worm</name>
    <dbReference type="NCBI Taxonomy" id="10224"/>
    <lineage>
        <taxon>Eukaryota</taxon>
        <taxon>Metazoa</taxon>
        <taxon>Hemichordata</taxon>
        <taxon>Enteropneusta</taxon>
        <taxon>Harrimaniidae</taxon>
        <taxon>Saccoglossus</taxon>
    </lineage>
</organism>
<dbReference type="PANTHER" id="PTHR13147:SF5">
    <property type="entry name" value="FOUR-JOINTED BOX PROTEIN 1"/>
    <property type="match status" value="1"/>
</dbReference>
<sequence length="308" mass="36171">MAYVRYKSTCWLYGEVMAFYFSLVMCMNSVPPVILVRTDVTRRQWSDTFVQATVKLQGWAPTAPVSLMRWISNSSESLLIPSILVEGSGFLHPKNPQFEDIFIGDFNLLLQYTDMMVFDYITANNDRLVYHLFYYVLHNDTNMLTMTTHNLQIKDRRLWLVDNEGSFPIGYDFLDTKLYNLSMFFTNMLQSSCVFRKETAARVAMLHRHGNTAKLLLEMINSHNAIPDIGYTRVVCEEQSGIMYDVEWAETLQKRVEDVFKWIELCKTKSYQELMELRNASLFIDSETIEIWKNTMKRNKMKYTAEEK</sequence>
<dbReference type="Proteomes" id="UP000694865">
    <property type="component" value="Unplaced"/>
</dbReference>
<dbReference type="GeneID" id="102807090"/>
<reference evidence="3" key="1">
    <citation type="submission" date="2025-08" db="UniProtKB">
        <authorList>
            <consortium name="RefSeq"/>
        </authorList>
    </citation>
    <scope>IDENTIFICATION</scope>
    <source>
        <tissue evidence="3">Testes</tissue>
    </source>
</reference>
<proteinExistence type="predicted"/>
<keyword evidence="1" id="KW-0472">Membrane</keyword>
<evidence type="ECO:0000256" key="1">
    <source>
        <dbReference type="SAM" id="Phobius"/>
    </source>
</evidence>
<keyword evidence="2" id="KW-1185">Reference proteome</keyword>
<keyword evidence="1" id="KW-0812">Transmembrane</keyword>
<dbReference type="PANTHER" id="PTHR13147">
    <property type="entry name" value="FOUR-JOINTED BOX PROTEIN 1"/>
    <property type="match status" value="1"/>
</dbReference>
<gene>
    <name evidence="3" type="primary">LOC102807090</name>
</gene>
<protein>
    <submittedName>
        <fullName evidence="3">Four-jointed box protein 1-like</fullName>
    </submittedName>
</protein>
<dbReference type="InterPro" id="IPR024868">
    <property type="entry name" value="FJX1/FJ"/>
</dbReference>
<evidence type="ECO:0000313" key="2">
    <source>
        <dbReference type="Proteomes" id="UP000694865"/>
    </source>
</evidence>
<keyword evidence="1" id="KW-1133">Transmembrane helix</keyword>
<accession>A0ABM0M0E7</accession>
<dbReference type="RefSeq" id="XP_006813488.1">
    <property type="nucleotide sequence ID" value="XM_006813425.1"/>
</dbReference>